<dbReference type="Gene3D" id="3.40.50.300">
    <property type="entry name" value="P-loop containing nucleotide triphosphate hydrolases"/>
    <property type="match status" value="1"/>
</dbReference>
<dbReference type="Pfam" id="PF00005">
    <property type="entry name" value="ABC_tran"/>
    <property type="match status" value="1"/>
</dbReference>
<evidence type="ECO:0000313" key="5">
    <source>
        <dbReference type="Proteomes" id="UP000186817"/>
    </source>
</evidence>
<dbReference type="Proteomes" id="UP000186817">
    <property type="component" value="Unassembled WGS sequence"/>
</dbReference>
<dbReference type="GO" id="GO:0016887">
    <property type="term" value="F:ATP hydrolysis activity"/>
    <property type="evidence" value="ECO:0007669"/>
    <property type="project" value="InterPro"/>
</dbReference>
<dbReference type="SUPFAM" id="SSF54236">
    <property type="entry name" value="Ubiquitin-like"/>
    <property type="match status" value="1"/>
</dbReference>
<dbReference type="GO" id="GO:0005524">
    <property type="term" value="F:ATP binding"/>
    <property type="evidence" value="ECO:0007669"/>
    <property type="project" value="InterPro"/>
</dbReference>
<evidence type="ECO:0000313" key="4">
    <source>
        <dbReference type="EMBL" id="OLP77647.1"/>
    </source>
</evidence>
<dbReference type="PANTHER" id="PTHR19211">
    <property type="entry name" value="ATP-BINDING TRANSPORT PROTEIN-RELATED"/>
    <property type="match status" value="1"/>
</dbReference>
<evidence type="ECO:0000256" key="2">
    <source>
        <dbReference type="SAM" id="MobiDB-lite"/>
    </source>
</evidence>
<dbReference type="OrthoDB" id="10348780at2759"/>
<comment type="caution">
    <text evidence="4">The sequence shown here is derived from an EMBL/GenBank/DDBJ whole genome shotgun (WGS) entry which is preliminary data.</text>
</comment>
<feature type="domain" description="ABC transporter" evidence="3">
    <location>
        <begin position="19"/>
        <end position="52"/>
    </location>
</feature>
<feature type="compositionally biased region" description="Polar residues" evidence="2">
    <location>
        <begin position="396"/>
        <end position="407"/>
    </location>
</feature>
<accession>A0A1Q9C403</accession>
<dbReference type="SUPFAM" id="SSF52540">
    <property type="entry name" value="P-loop containing nucleoside triphosphate hydrolases"/>
    <property type="match status" value="1"/>
</dbReference>
<name>A0A1Q9C403_SYMMI</name>
<keyword evidence="5" id="KW-1185">Reference proteome</keyword>
<sequence length="432" mass="45906">MEIYVGPGFLNQAGDLVFQSLSTLSGGQRMRVLFAKICMEHPQLLVLDEPTNHLAGMGSFKQTVTVHCLAGSSFELEVESADTGWEVAGRIAAGVGHPAGLVVLTSGGCVIDQSQLLVDQVQHDKIWHVVRRLGAGRVATLYASTRGIQLPSSLQSLFGYQFNHTLEGIQLPSSLRLSQAALKADLFQPWERGTLPLVGDSALGHASESPRHVPSDVINLRSHSDGGGPLLEVPAFKGQRPHSPAMSSGLGMTPEAQPMASDKGQRRALPDEVAKASDEDEVADAQPLSSRGVEEHRADPALRAALERLDAVRRKQPAMEEFCLERYMGRPPSADFPEEPAPGPLRPGRFSLGRRNSIPSTRSLGLRTCFSTDLLLAVARQPARRRGANVPPSGVGSRSTSPGSALESSTSGSIGGFSSSSVLGDTPPARLG</sequence>
<feature type="region of interest" description="Disordered" evidence="2">
    <location>
        <begin position="237"/>
        <end position="296"/>
    </location>
</feature>
<dbReference type="AlphaFoldDB" id="A0A1Q9C403"/>
<protein>
    <submittedName>
        <fullName evidence="4">ABC transporter F family member 3</fullName>
    </submittedName>
</protein>
<dbReference type="InterPro" id="IPR050611">
    <property type="entry name" value="ABCF"/>
</dbReference>
<dbReference type="InterPro" id="IPR003439">
    <property type="entry name" value="ABC_transporter-like_ATP-bd"/>
</dbReference>
<reference evidence="4 5" key="1">
    <citation type="submission" date="2016-02" db="EMBL/GenBank/DDBJ databases">
        <title>Genome analysis of coral dinoflagellate symbionts highlights evolutionary adaptations to a symbiotic lifestyle.</title>
        <authorList>
            <person name="Aranda M."/>
            <person name="Li Y."/>
            <person name="Liew Y.J."/>
            <person name="Baumgarten S."/>
            <person name="Simakov O."/>
            <person name="Wilson M."/>
            <person name="Piel J."/>
            <person name="Ashoor H."/>
            <person name="Bougouffa S."/>
            <person name="Bajic V.B."/>
            <person name="Ryu T."/>
            <person name="Ravasi T."/>
            <person name="Bayer T."/>
            <person name="Micklem G."/>
            <person name="Kim H."/>
            <person name="Bhak J."/>
            <person name="Lajeunesse T.C."/>
            <person name="Voolstra C.R."/>
        </authorList>
    </citation>
    <scope>NUCLEOTIDE SEQUENCE [LARGE SCALE GENOMIC DNA]</scope>
    <source>
        <strain evidence="4 5">CCMP2467</strain>
    </source>
</reference>
<feature type="compositionally biased region" description="Basic and acidic residues" evidence="2">
    <location>
        <begin position="263"/>
        <end position="277"/>
    </location>
</feature>
<proteinExistence type="predicted"/>
<evidence type="ECO:0000256" key="1">
    <source>
        <dbReference type="ARBA" id="ARBA00022737"/>
    </source>
</evidence>
<dbReference type="PANTHER" id="PTHR19211:SF117">
    <property type="entry name" value="ATP-BINDING CASSETTE SUB-FAMILY F MEMBER 3"/>
    <property type="match status" value="1"/>
</dbReference>
<feature type="non-terminal residue" evidence="4">
    <location>
        <position position="432"/>
    </location>
</feature>
<feature type="region of interest" description="Disordered" evidence="2">
    <location>
        <begin position="331"/>
        <end position="362"/>
    </location>
</feature>
<keyword evidence="1" id="KW-0677">Repeat</keyword>
<gene>
    <name evidence="4" type="primary">ABCF3</name>
    <name evidence="4" type="ORF">AK812_SmicGene42274</name>
</gene>
<organism evidence="4 5">
    <name type="scientific">Symbiodinium microadriaticum</name>
    <name type="common">Dinoflagellate</name>
    <name type="synonym">Zooxanthella microadriatica</name>
    <dbReference type="NCBI Taxonomy" id="2951"/>
    <lineage>
        <taxon>Eukaryota</taxon>
        <taxon>Sar</taxon>
        <taxon>Alveolata</taxon>
        <taxon>Dinophyceae</taxon>
        <taxon>Suessiales</taxon>
        <taxon>Symbiodiniaceae</taxon>
        <taxon>Symbiodinium</taxon>
    </lineage>
</organism>
<dbReference type="EMBL" id="LSRX01001733">
    <property type="protein sequence ID" value="OLP77647.1"/>
    <property type="molecule type" value="Genomic_DNA"/>
</dbReference>
<feature type="region of interest" description="Disordered" evidence="2">
    <location>
        <begin position="383"/>
        <end position="432"/>
    </location>
</feature>
<feature type="compositionally biased region" description="Low complexity" evidence="2">
    <location>
        <begin position="408"/>
        <end position="421"/>
    </location>
</feature>
<evidence type="ECO:0000259" key="3">
    <source>
        <dbReference type="Pfam" id="PF00005"/>
    </source>
</evidence>
<dbReference type="InterPro" id="IPR029071">
    <property type="entry name" value="Ubiquitin-like_domsf"/>
</dbReference>
<dbReference type="InterPro" id="IPR027417">
    <property type="entry name" value="P-loop_NTPase"/>
</dbReference>